<protein>
    <submittedName>
        <fullName evidence="1">Uncharacterized protein</fullName>
    </submittedName>
</protein>
<dbReference type="Proteomes" id="UP000177151">
    <property type="component" value="Unassembled WGS sequence"/>
</dbReference>
<reference evidence="1 2" key="1">
    <citation type="journal article" date="2016" name="Nat. Commun.">
        <title>Thousands of microbial genomes shed light on interconnected biogeochemical processes in an aquifer system.</title>
        <authorList>
            <person name="Anantharaman K."/>
            <person name="Brown C.T."/>
            <person name="Hug L.A."/>
            <person name="Sharon I."/>
            <person name="Castelle C.J."/>
            <person name="Probst A.J."/>
            <person name="Thomas B.C."/>
            <person name="Singh A."/>
            <person name="Wilkins M.J."/>
            <person name="Karaoz U."/>
            <person name="Brodie E.L."/>
            <person name="Williams K.H."/>
            <person name="Hubbard S.S."/>
            <person name="Banfield J.F."/>
        </authorList>
    </citation>
    <scope>NUCLEOTIDE SEQUENCE [LARGE SCALE GENOMIC DNA]</scope>
</reference>
<evidence type="ECO:0000313" key="1">
    <source>
        <dbReference type="EMBL" id="OGH87085.1"/>
    </source>
</evidence>
<name>A0A1F6NT56_9BACT</name>
<gene>
    <name evidence="1" type="ORF">A2206_01390</name>
</gene>
<proteinExistence type="predicted"/>
<dbReference type="EMBL" id="MFQP01000061">
    <property type="protein sequence ID" value="OGH87085.1"/>
    <property type="molecule type" value="Genomic_DNA"/>
</dbReference>
<sequence>MQKQDARLDFYHLLCWACSGHHKAKPRHVLLAMLNDRGYSFNDREFRDLFAQMANDYLLGSCDKGYFVISTDDDLRVACESLDKKAEAIAIRKNALKGRFAEKHGYVPDTMQGELGL</sequence>
<comment type="caution">
    <text evidence="1">The sequence shown here is derived from an EMBL/GenBank/DDBJ whole genome shotgun (WGS) entry which is preliminary data.</text>
</comment>
<organism evidence="1 2">
    <name type="scientific">Candidatus Magasanikbacteria bacterium RIFOXYA1_FULL_40_8</name>
    <dbReference type="NCBI Taxonomy" id="1798694"/>
    <lineage>
        <taxon>Bacteria</taxon>
        <taxon>Candidatus Magasanikiibacteriota</taxon>
    </lineage>
</organism>
<dbReference type="AlphaFoldDB" id="A0A1F6NT56"/>
<evidence type="ECO:0000313" key="2">
    <source>
        <dbReference type="Proteomes" id="UP000177151"/>
    </source>
</evidence>
<accession>A0A1F6NT56</accession>